<dbReference type="Proteomes" id="UP000321079">
    <property type="component" value="Unassembled WGS sequence"/>
</dbReference>
<gene>
    <name evidence="6" type="ORF">GKA01_10450</name>
</gene>
<sequence>MVSPSDTAMSPIPAVLPSPPLLKRLRKWHNDTVIRIDPAVRLPLLLAISMVVIFVIAHAWENRVQAPREYSNECSICHHGGHGQVSEIAPIFGRVGPIARTPEGHHYLIDVLLYGLDGSIMAGGGHYNSSMPSFHRLPDEEIARILTFVASQEMPESAPTFTAADIAGARAHPMSATDVLLERQTLDQRHPLP</sequence>
<keyword evidence="4" id="KW-0472">Membrane</keyword>
<feature type="transmembrane region" description="Helical" evidence="4">
    <location>
        <begin position="40"/>
        <end position="60"/>
    </location>
</feature>
<evidence type="ECO:0000256" key="1">
    <source>
        <dbReference type="ARBA" id="ARBA00022617"/>
    </source>
</evidence>
<organism evidence="6 7">
    <name type="scientific">Gluconobacter kanchanaburiensis NBRC 103587</name>
    <dbReference type="NCBI Taxonomy" id="1307948"/>
    <lineage>
        <taxon>Bacteria</taxon>
        <taxon>Pseudomonadati</taxon>
        <taxon>Pseudomonadota</taxon>
        <taxon>Alphaproteobacteria</taxon>
        <taxon>Acetobacterales</taxon>
        <taxon>Acetobacteraceae</taxon>
        <taxon>Gluconobacter</taxon>
    </lineage>
</organism>
<keyword evidence="7" id="KW-1185">Reference proteome</keyword>
<dbReference type="Pfam" id="PF13442">
    <property type="entry name" value="Cytochrome_CBB3"/>
    <property type="match status" value="1"/>
</dbReference>
<dbReference type="Gene3D" id="1.10.760.10">
    <property type="entry name" value="Cytochrome c-like domain"/>
    <property type="match status" value="1"/>
</dbReference>
<comment type="caution">
    <text evidence="6">The sequence shown here is derived from an EMBL/GenBank/DDBJ whole genome shotgun (WGS) entry which is preliminary data.</text>
</comment>
<proteinExistence type="predicted"/>
<name>A0A511B639_9PROT</name>
<keyword evidence="2" id="KW-0479">Metal-binding</keyword>
<evidence type="ECO:0000313" key="7">
    <source>
        <dbReference type="Proteomes" id="UP000321079"/>
    </source>
</evidence>
<evidence type="ECO:0000256" key="3">
    <source>
        <dbReference type="ARBA" id="ARBA00023004"/>
    </source>
</evidence>
<accession>A0A511B639</accession>
<keyword evidence="4" id="KW-0812">Transmembrane</keyword>
<evidence type="ECO:0000256" key="2">
    <source>
        <dbReference type="ARBA" id="ARBA00022723"/>
    </source>
</evidence>
<evidence type="ECO:0000256" key="4">
    <source>
        <dbReference type="SAM" id="Phobius"/>
    </source>
</evidence>
<evidence type="ECO:0000313" key="6">
    <source>
        <dbReference type="EMBL" id="GEK95848.1"/>
    </source>
</evidence>
<dbReference type="AlphaFoldDB" id="A0A511B639"/>
<keyword evidence="3" id="KW-0408">Iron</keyword>
<protein>
    <recommendedName>
        <fullName evidence="5">Cytochrome c domain-containing protein</fullName>
    </recommendedName>
</protein>
<keyword evidence="1" id="KW-0349">Heme</keyword>
<keyword evidence="4" id="KW-1133">Transmembrane helix</keyword>
<dbReference type="GO" id="GO:0046872">
    <property type="term" value="F:metal ion binding"/>
    <property type="evidence" value="ECO:0007669"/>
    <property type="project" value="UniProtKB-KW"/>
</dbReference>
<dbReference type="SUPFAM" id="SSF46626">
    <property type="entry name" value="Cytochrome c"/>
    <property type="match status" value="1"/>
</dbReference>
<feature type="domain" description="Cytochrome c" evidence="5">
    <location>
        <begin position="68"/>
        <end position="149"/>
    </location>
</feature>
<dbReference type="GO" id="GO:0020037">
    <property type="term" value="F:heme binding"/>
    <property type="evidence" value="ECO:0007669"/>
    <property type="project" value="InterPro"/>
</dbReference>
<dbReference type="InterPro" id="IPR036909">
    <property type="entry name" value="Cyt_c-like_dom_sf"/>
</dbReference>
<dbReference type="InterPro" id="IPR009056">
    <property type="entry name" value="Cyt_c-like_dom"/>
</dbReference>
<dbReference type="RefSeq" id="WP_228119805.1">
    <property type="nucleotide sequence ID" value="NZ_BARK01000005.1"/>
</dbReference>
<dbReference type="GO" id="GO:0009055">
    <property type="term" value="F:electron transfer activity"/>
    <property type="evidence" value="ECO:0007669"/>
    <property type="project" value="InterPro"/>
</dbReference>
<dbReference type="EMBL" id="BJVA01000004">
    <property type="protein sequence ID" value="GEK95848.1"/>
    <property type="molecule type" value="Genomic_DNA"/>
</dbReference>
<reference evidence="6 7" key="1">
    <citation type="submission" date="2019-07" db="EMBL/GenBank/DDBJ databases">
        <title>Whole genome shotgun sequence of Gluconobacter kanchanaburiensis NBRC 103587.</title>
        <authorList>
            <person name="Hosoyama A."/>
            <person name="Uohara A."/>
            <person name="Ohji S."/>
            <person name="Ichikawa N."/>
        </authorList>
    </citation>
    <scope>NUCLEOTIDE SEQUENCE [LARGE SCALE GENOMIC DNA]</scope>
    <source>
        <strain evidence="6 7">NBRC 103587</strain>
    </source>
</reference>
<evidence type="ECO:0000259" key="5">
    <source>
        <dbReference type="Pfam" id="PF13442"/>
    </source>
</evidence>